<protein>
    <recommendedName>
        <fullName evidence="1">Protein kinase domain-containing protein</fullName>
    </recommendedName>
</protein>
<reference evidence="2 3" key="1">
    <citation type="submission" date="2017-04" db="EMBL/GenBank/DDBJ databases">
        <title>Genome Sequence of the Model Brown-Rot Fungus Postia placenta SB12.</title>
        <authorList>
            <consortium name="DOE Joint Genome Institute"/>
            <person name="Gaskell J."/>
            <person name="Kersten P."/>
            <person name="Larrondo L.F."/>
            <person name="Canessa P."/>
            <person name="Martinez D."/>
            <person name="Hibbett D."/>
            <person name="Schmoll M."/>
            <person name="Kubicek C.P."/>
            <person name="Martinez A.T."/>
            <person name="Yadav J."/>
            <person name="Master E."/>
            <person name="Magnuson J.K."/>
            <person name="James T."/>
            <person name="Yaver D."/>
            <person name="Berka R."/>
            <person name="Labutti K."/>
            <person name="Lipzen A."/>
            <person name="Aerts A."/>
            <person name="Barry K."/>
            <person name="Henrissat B."/>
            <person name="Blanchette R."/>
            <person name="Grigoriev I."/>
            <person name="Cullen D."/>
        </authorList>
    </citation>
    <scope>NUCLEOTIDE SEQUENCE [LARGE SCALE GENOMIC DNA]</scope>
    <source>
        <strain evidence="2 3">MAD-698-R-SB12</strain>
    </source>
</reference>
<dbReference type="GO" id="GO:0005524">
    <property type="term" value="F:ATP binding"/>
    <property type="evidence" value="ECO:0007669"/>
    <property type="project" value="InterPro"/>
</dbReference>
<organism evidence="2 3">
    <name type="scientific">Postia placenta MAD-698-R-SB12</name>
    <dbReference type="NCBI Taxonomy" id="670580"/>
    <lineage>
        <taxon>Eukaryota</taxon>
        <taxon>Fungi</taxon>
        <taxon>Dikarya</taxon>
        <taxon>Basidiomycota</taxon>
        <taxon>Agaricomycotina</taxon>
        <taxon>Agaricomycetes</taxon>
        <taxon>Polyporales</taxon>
        <taxon>Adustoporiaceae</taxon>
        <taxon>Rhodonia</taxon>
    </lineage>
</organism>
<accession>A0A1X6MIQ8</accession>
<sequence>MSDNIAKPFIPEIEDPCFFHFEPPRDDAAFHELREHYSKLRSAPLLRFTETDEEHEARIDAIAGERKAVSIPITATARWKPSQAPWSIITEEGHRPVPAVVRHPDFQQLDQLEFRLVDRLKTGQQRCAQVYKGTLSLQSSSEPPAVVVFKIFQECYFPLPTVFHPERGMHYGFWPDGAQQARVHTWAHQQLTSMQGKQIPWLYGVFKFNLPPEEAYGLVTEYVEGMLGYCVQLDSIWSSKDEMRKLAEYALSTALDMSERGVIHGDLMKQNLIIRQGDAKFPIVFIDFGNAKGVEDETRIDNGWE</sequence>
<evidence type="ECO:0000313" key="3">
    <source>
        <dbReference type="Proteomes" id="UP000194127"/>
    </source>
</evidence>
<dbReference type="GO" id="GO:0004672">
    <property type="term" value="F:protein kinase activity"/>
    <property type="evidence" value="ECO:0007669"/>
    <property type="project" value="InterPro"/>
</dbReference>
<dbReference type="OrthoDB" id="2803071at2759"/>
<dbReference type="AlphaFoldDB" id="A0A1X6MIQ8"/>
<dbReference type="PROSITE" id="PS50011">
    <property type="entry name" value="PROTEIN_KINASE_DOM"/>
    <property type="match status" value="1"/>
</dbReference>
<keyword evidence="3" id="KW-1185">Reference proteome</keyword>
<evidence type="ECO:0000259" key="1">
    <source>
        <dbReference type="PROSITE" id="PS50011"/>
    </source>
</evidence>
<dbReference type="RefSeq" id="XP_024332737.1">
    <property type="nucleotide sequence ID" value="XM_024487710.1"/>
</dbReference>
<dbReference type="Proteomes" id="UP000194127">
    <property type="component" value="Unassembled WGS sequence"/>
</dbReference>
<name>A0A1X6MIQ8_9APHY</name>
<dbReference type="SUPFAM" id="SSF56112">
    <property type="entry name" value="Protein kinase-like (PK-like)"/>
    <property type="match status" value="1"/>
</dbReference>
<dbReference type="EMBL" id="KZ110733">
    <property type="protein sequence ID" value="OSX55943.1"/>
    <property type="molecule type" value="Genomic_DNA"/>
</dbReference>
<evidence type="ECO:0000313" key="2">
    <source>
        <dbReference type="EMBL" id="OSX55943.1"/>
    </source>
</evidence>
<dbReference type="InterPro" id="IPR011009">
    <property type="entry name" value="Kinase-like_dom_sf"/>
</dbReference>
<gene>
    <name evidence="2" type="ORF">POSPLADRAFT_1162027</name>
</gene>
<dbReference type="STRING" id="670580.A0A1X6MIQ8"/>
<dbReference type="InterPro" id="IPR000719">
    <property type="entry name" value="Prot_kinase_dom"/>
</dbReference>
<dbReference type="GeneID" id="36332659"/>
<dbReference type="Gene3D" id="1.10.510.10">
    <property type="entry name" value="Transferase(Phosphotransferase) domain 1"/>
    <property type="match status" value="1"/>
</dbReference>
<feature type="domain" description="Protein kinase" evidence="1">
    <location>
        <begin position="116"/>
        <end position="305"/>
    </location>
</feature>
<proteinExistence type="predicted"/>